<feature type="region of interest" description="Disordered" evidence="1">
    <location>
        <begin position="165"/>
        <end position="213"/>
    </location>
</feature>
<accession>A0A1J7BGT1</accession>
<dbReference type="AlphaFoldDB" id="A0A1J7BGT1"/>
<dbReference type="EMBL" id="MLCF01000043">
    <property type="protein sequence ID" value="OIV37773.1"/>
    <property type="molecule type" value="Genomic_DNA"/>
</dbReference>
<proteinExistence type="predicted"/>
<feature type="signal peptide" evidence="2">
    <location>
        <begin position="1"/>
        <end position="30"/>
    </location>
</feature>
<keyword evidence="2" id="KW-0732">Signal</keyword>
<organism evidence="3 4">
    <name type="scientific">Mangrovactinospora gilvigrisea</name>
    <dbReference type="NCBI Taxonomy" id="1428644"/>
    <lineage>
        <taxon>Bacteria</taxon>
        <taxon>Bacillati</taxon>
        <taxon>Actinomycetota</taxon>
        <taxon>Actinomycetes</taxon>
        <taxon>Kitasatosporales</taxon>
        <taxon>Streptomycetaceae</taxon>
        <taxon>Mangrovactinospora</taxon>
    </lineage>
</organism>
<evidence type="ECO:0008006" key="5">
    <source>
        <dbReference type="Google" id="ProtNLM"/>
    </source>
</evidence>
<dbReference type="OrthoDB" id="3824824at2"/>
<name>A0A1J7BGT1_9ACTN</name>
<keyword evidence="4" id="KW-1185">Reference proteome</keyword>
<gene>
    <name evidence="3" type="ORF">BIV57_09390</name>
</gene>
<protein>
    <recommendedName>
        <fullName evidence="5">DUF461 domain-containing protein</fullName>
    </recommendedName>
</protein>
<sequence length="213" mass="20150">MSRSLPASTSLRRAGAAAALVIAAAVSASACGAGSDAATSQVRPDNATADLNGIHVANIQLVVDQNVPGKVAVTGSIVNGSKSADTLTGISISGASGAPVKLSGGSIATPKQQLVRIGGKGNPSAIATTDTVTEGDFEKVTFTFQNAGSVSLNAGTKYATGGLAGEGPTAAPTHAASTASPGATPTGSATATAGATSGATATAGATPSSTATR</sequence>
<dbReference type="RefSeq" id="WP_071656271.1">
    <property type="nucleotide sequence ID" value="NZ_MLCF01000043.1"/>
</dbReference>
<dbReference type="PROSITE" id="PS51257">
    <property type="entry name" value="PROKAR_LIPOPROTEIN"/>
    <property type="match status" value="1"/>
</dbReference>
<evidence type="ECO:0000256" key="2">
    <source>
        <dbReference type="SAM" id="SignalP"/>
    </source>
</evidence>
<dbReference type="Proteomes" id="UP000243342">
    <property type="component" value="Unassembled WGS sequence"/>
</dbReference>
<reference evidence="3 4" key="1">
    <citation type="submission" date="2016-10" db="EMBL/GenBank/DDBJ databases">
        <title>Genome sequence of Streptomyces gilvigriseus MUSC 26.</title>
        <authorList>
            <person name="Lee L.-H."/>
            <person name="Ser H.-L."/>
        </authorList>
    </citation>
    <scope>NUCLEOTIDE SEQUENCE [LARGE SCALE GENOMIC DNA]</scope>
    <source>
        <strain evidence="3 4">MUSC 26</strain>
    </source>
</reference>
<evidence type="ECO:0000313" key="3">
    <source>
        <dbReference type="EMBL" id="OIV37773.1"/>
    </source>
</evidence>
<feature type="compositionally biased region" description="Low complexity" evidence="1">
    <location>
        <begin position="167"/>
        <end position="213"/>
    </location>
</feature>
<evidence type="ECO:0000313" key="4">
    <source>
        <dbReference type="Proteomes" id="UP000243342"/>
    </source>
</evidence>
<comment type="caution">
    <text evidence="3">The sequence shown here is derived from an EMBL/GenBank/DDBJ whole genome shotgun (WGS) entry which is preliminary data.</text>
</comment>
<evidence type="ECO:0000256" key="1">
    <source>
        <dbReference type="SAM" id="MobiDB-lite"/>
    </source>
</evidence>
<feature type="chain" id="PRO_5039647246" description="DUF461 domain-containing protein" evidence="2">
    <location>
        <begin position="31"/>
        <end position="213"/>
    </location>
</feature>